<dbReference type="Proteomes" id="UP000683360">
    <property type="component" value="Unassembled WGS sequence"/>
</dbReference>
<organism evidence="2 3">
    <name type="scientific">Mytilus edulis</name>
    <name type="common">Blue mussel</name>
    <dbReference type="NCBI Taxonomy" id="6550"/>
    <lineage>
        <taxon>Eukaryota</taxon>
        <taxon>Metazoa</taxon>
        <taxon>Spiralia</taxon>
        <taxon>Lophotrochozoa</taxon>
        <taxon>Mollusca</taxon>
        <taxon>Bivalvia</taxon>
        <taxon>Autobranchia</taxon>
        <taxon>Pteriomorphia</taxon>
        <taxon>Mytilida</taxon>
        <taxon>Mytiloidea</taxon>
        <taxon>Mytilidae</taxon>
        <taxon>Mytilinae</taxon>
        <taxon>Mytilus</taxon>
    </lineage>
</organism>
<evidence type="ECO:0000313" key="3">
    <source>
        <dbReference type="Proteomes" id="UP000683360"/>
    </source>
</evidence>
<dbReference type="OrthoDB" id="6095245at2759"/>
<dbReference type="AlphaFoldDB" id="A0A8S3QNH2"/>
<keyword evidence="2" id="KW-0808">Transferase</keyword>
<evidence type="ECO:0000259" key="1">
    <source>
        <dbReference type="Pfam" id="PF21787"/>
    </source>
</evidence>
<comment type="caution">
    <text evidence="2">The sequence shown here is derived from an EMBL/GenBank/DDBJ whole genome shotgun (WGS) entry which is preliminary data.</text>
</comment>
<dbReference type="GO" id="GO:0016779">
    <property type="term" value="F:nucleotidyltransferase activity"/>
    <property type="evidence" value="ECO:0007669"/>
    <property type="project" value="UniProtKB-KW"/>
</dbReference>
<accession>A0A8S3QNH2</accession>
<gene>
    <name evidence="2" type="ORF">MEDL_10091</name>
</gene>
<sequence length="181" mass="20548">MYEDNHTSFVGILFVEIKIQEDLVYDKHTGELIGFCDLDSIGNEILNLENLVGNCQKSQVAKFMLVIMVRGVNSNLKFPLAGFATNSITADFLYPIIWKAVSLVECVATLKVLFCKYDGASANRRFFQLHKIDNSDEPVYFTINPHDNSRNLYFISDVPHLIKTARNCFSISFSHKNTRGL</sequence>
<feature type="domain" description="Transposable element P transposase-like RNase H" evidence="1">
    <location>
        <begin position="5"/>
        <end position="129"/>
    </location>
</feature>
<protein>
    <submittedName>
        <fullName evidence="2">THAP9</fullName>
        <ecNumber evidence="2">2.7.7.-</ecNumber>
    </submittedName>
</protein>
<name>A0A8S3QNH2_MYTED</name>
<keyword evidence="2" id="KW-0548">Nucleotidyltransferase</keyword>
<dbReference type="Pfam" id="PF21787">
    <property type="entry name" value="TNP-like_RNaseH_N"/>
    <property type="match status" value="1"/>
</dbReference>
<dbReference type="EMBL" id="CAJPWZ010000506">
    <property type="protein sequence ID" value="CAG2195118.1"/>
    <property type="molecule type" value="Genomic_DNA"/>
</dbReference>
<reference evidence="2" key="1">
    <citation type="submission" date="2021-03" db="EMBL/GenBank/DDBJ databases">
        <authorList>
            <person name="Bekaert M."/>
        </authorList>
    </citation>
    <scope>NUCLEOTIDE SEQUENCE</scope>
</reference>
<keyword evidence="3" id="KW-1185">Reference proteome</keyword>
<dbReference type="InterPro" id="IPR048365">
    <property type="entry name" value="TNP-like_RNaseH_N"/>
</dbReference>
<dbReference type="EC" id="2.7.7.-" evidence="2"/>
<proteinExistence type="predicted"/>
<evidence type="ECO:0000313" key="2">
    <source>
        <dbReference type="EMBL" id="CAG2195118.1"/>
    </source>
</evidence>